<reference evidence="2 3" key="1">
    <citation type="submission" date="2021-06" db="EMBL/GenBank/DDBJ databases">
        <title>Chromosome-level genome assembly of the red-tail catfish (Hemibagrus wyckioides).</title>
        <authorList>
            <person name="Shao F."/>
        </authorList>
    </citation>
    <scope>NUCLEOTIDE SEQUENCE [LARGE SCALE GENOMIC DNA]</scope>
    <source>
        <strain evidence="2">EC202008001</strain>
        <tissue evidence="2">Blood</tissue>
    </source>
</reference>
<dbReference type="InterPro" id="IPR001394">
    <property type="entry name" value="Peptidase_C19_UCH"/>
</dbReference>
<dbReference type="Gene3D" id="3.90.70.10">
    <property type="entry name" value="Cysteine proteinases"/>
    <property type="match status" value="1"/>
</dbReference>
<dbReference type="Proteomes" id="UP000824219">
    <property type="component" value="Linkage Group LG19"/>
</dbReference>
<evidence type="ECO:0000313" key="2">
    <source>
        <dbReference type="EMBL" id="KAG7320176.1"/>
    </source>
</evidence>
<dbReference type="Pfam" id="PF00443">
    <property type="entry name" value="UCH"/>
    <property type="match status" value="1"/>
</dbReference>
<protein>
    <recommendedName>
        <fullName evidence="1">USP domain-containing protein</fullName>
    </recommendedName>
</protein>
<dbReference type="PROSITE" id="PS00973">
    <property type="entry name" value="USP_2"/>
    <property type="match status" value="1"/>
</dbReference>
<dbReference type="InterPro" id="IPR028889">
    <property type="entry name" value="USP"/>
</dbReference>
<dbReference type="PANTHER" id="PTHR24006:SF796">
    <property type="entry name" value="UBL CARBOXYL-TERMINAL HYDROLASE 18-RELATED"/>
    <property type="match status" value="1"/>
</dbReference>
<feature type="domain" description="USP" evidence="1">
    <location>
        <begin position="30"/>
        <end position="331"/>
    </location>
</feature>
<dbReference type="PROSITE" id="PS50235">
    <property type="entry name" value="USP_3"/>
    <property type="match status" value="1"/>
</dbReference>
<dbReference type="AlphaFoldDB" id="A0A9D3NCF6"/>
<proteinExistence type="predicted"/>
<evidence type="ECO:0000259" key="1">
    <source>
        <dbReference type="PROSITE" id="PS50235"/>
    </source>
</evidence>
<keyword evidence="3" id="KW-1185">Reference proteome</keyword>
<dbReference type="GO" id="GO:0005829">
    <property type="term" value="C:cytosol"/>
    <property type="evidence" value="ECO:0007669"/>
    <property type="project" value="TreeGrafter"/>
</dbReference>
<dbReference type="GO" id="GO:0004843">
    <property type="term" value="F:cysteine-type deubiquitinase activity"/>
    <property type="evidence" value="ECO:0007669"/>
    <property type="project" value="InterPro"/>
</dbReference>
<dbReference type="PANTHER" id="PTHR24006">
    <property type="entry name" value="UBIQUITIN CARBOXYL-TERMINAL HYDROLASE"/>
    <property type="match status" value="1"/>
</dbReference>
<dbReference type="OrthoDB" id="292964at2759"/>
<dbReference type="CDD" id="cd02257">
    <property type="entry name" value="Peptidase_C19"/>
    <property type="match status" value="1"/>
</dbReference>
<dbReference type="EMBL" id="JAHKSW010000019">
    <property type="protein sequence ID" value="KAG7320176.1"/>
    <property type="molecule type" value="Genomic_DNA"/>
</dbReference>
<gene>
    <name evidence="2" type="ORF">KOW79_016029</name>
</gene>
<dbReference type="InterPro" id="IPR050164">
    <property type="entry name" value="Peptidase_C19"/>
</dbReference>
<organism evidence="2 3">
    <name type="scientific">Hemibagrus wyckioides</name>
    <dbReference type="NCBI Taxonomy" id="337641"/>
    <lineage>
        <taxon>Eukaryota</taxon>
        <taxon>Metazoa</taxon>
        <taxon>Chordata</taxon>
        <taxon>Craniata</taxon>
        <taxon>Vertebrata</taxon>
        <taxon>Euteleostomi</taxon>
        <taxon>Actinopterygii</taxon>
        <taxon>Neopterygii</taxon>
        <taxon>Teleostei</taxon>
        <taxon>Ostariophysi</taxon>
        <taxon>Siluriformes</taxon>
        <taxon>Bagridae</taxon>
        <taxon>Hemibagrus</taxon>
    </lineage>
</organism>
<accession>A0A9D3NCF6</accession>
<dbReference type="SUPFAM" id="SSF54001">
    <property type="entry name" value="Cysteine proteinases"/>
    <property type="match status" value="1"/>
</dbReference>
<dbReference type="GO" id="GO:0005634">
    <property type="term" value="C:nucleus"/>
    <property type="evidence" value="ECO:0007669"/>
    <property type="project" value="TreeGrafter"/>
</dbReference>
<dbReference type="InterPro" id="IPR018200">
    <property type="entry name" value="USP_CS"/>
</dbReference>
<name>A0A9D3NCF6_9TELE</name>
<comment type="caution">
    <text evidence="2">The sequence shown here is derived from an EMBL/GenBank/DDBJ whole genome shotgun (WGS) entry which is preliminary data.</text>
</comment>
<sequence length="341" mass="39206">MAWCKGFLFRSDLTSAIVTRAGLHLHSSVRGLSNCGLSCSINALLQTFAATTEVEEMLSRWQPSEASDENNVPLELKRALEAMKDKRQSSPHLDFLNCLHEHNICRFTNHDADEVFHTILNLIQKQMSDQQIAAEIKNLYKIDVEECTECEKCGNVHRTPNLFLSFPLPLHEDGNTLMDCFRMFFKPQRLEGSEAFYCVKCEKKMPSTQRCKLVSLPSILCINLKRFRSTSSCTRKLNTKVSFPEMLNMAEMLPEEHSQVAERRYRLYGVVVHIGTSTMGHYTAYVYSTDSKWYYTDDSCTRQVSWEEVQSTYGGREWYSDMAYMLLYRRLSSEAAQGANP</sequence>
<dbReference type="InterPro" id="IPR038765">
    <property type="entry name" value="Papain-like_cys_pep_sf"/>
</dbReference>
<evidence type="ECO:0000313" key="3">
    <source>
        <dbReference type="Proteomes" id="UP000824219"/>
    </source>
</evidence>
<dbReference type="GO" id="GO:0016579">
    <property type="term" value="P:protein deubiquitination"/>
    <property type="evidence" value="ECO:0007669"/>
    <property type="project" value="InterPro"/>
</dbReference>